<organism evidence="1 3">
    <name type="scientific">Halopseudomonas pelagia</name>
    <dbReference type="NCBI Taxonomy" id="553151"/>
    <lineage>
        <taxon>Bacteria</taxon>
        <taxon>Pseudomonadati</taxon>
        <taxon>Pseudomonadota</taxon>
        <taxon>Gammaproteobacteria</taxon>
        <taxon>Pseudomonadales</taxon>
        <taxon>Pseudomonadaceae</taxon>
        <taxon>Halopseudomonas</taxon>
    </lineage>
</organism>
<evidence type="ECO:0000313" key="3">
    <source>
        <dbReference type="Proteomes" id="UP000243750"/>
    </source>
</evidence>
<accession>A0AA91Z5H9</accession>
<sequence>MTEVTLRTLVSLTLASITLYGCSAANYRPNFQNLTPSPESFTITVVSPAGYDLEANALYFPRDGACPDFLGDLDLIVGLQPKDVTSAAESAAVNYSFELPLHVVNKGCRLFAFRPSLTLTGPAGKVHEAKEEMFILLPDEMYETGVNHEAFLSLNQFRRCSYTFENHPRRGDVSKTFSCKTHDEQRTRIVREYPRFAWNELQGKSIHFTFELEPEDKPKDSRQWVKTPEGYRACAQQESGFFCNEPPQLRQFKMDGQLCDVYPACTLPN</sequence>
<gene>
    <name evidence="1" type="ORF">CO192_14095</name>
    <name evidence="2" type="ORF">EAO82_10195</name>
</gene>
<name>A0AA91Z5H9_9GAMM</name>
<reference evidence="1 3" key="1">
    <citation type="submission" date="2017-09" db="EMBL/GenBank/DDBJ databases">
        <title>Bacterial and phytoplankton interrelationship in Kongsfjorden, an Arctic fjord.</title>
        <authorList>
            <person name="Sinha R."/>
            <person name="Krishnan K."/>
        </authorList>
    </citation>
    <scope>NUCLEOTIDE SEQUENCE [LARGE SCALE GENOMIC DNA]</scope>
    <source>
        <strain evidence="1 3">58</strain>
    </source>
</reference>
<evidence type="ECO:0000313" key="1">
    <source>
        <dbReference type="EMBL" id="PCC98659.1"/>
    </source>
</evidence>
<dbReference type="AlphaFoldDB" id="A0AA91Z5H9"/>
<proteinExistence type="predicted"/>
<dbReference type="EMBL" id="NWMT01000187">
    <property type="protein sequence ID" value="PCC98659.1"/>
    <property type="molecule type" value="Genomic_DNA"/>
</dbReference>
<keyword evidence="4" id="KW-1185">Reference proteome</keyword>
<dbReference type="Proteomes" id="UP000344571">
    <property type="component" value="Chromosome"/>
</dbReference>
<dbReference type="EMBL" id="CP033116">
    <property type="protein sequence ID" value="QFY56709.1"/>
    <property type="molecule type" value="Genomic_DNA"/>
</dbReference>
<dbReference type="PROSITE" id="PS51257">
    <property type="entry name" value="PROKAR_LIPOPROTEIN"/>
    <property type="match status" value="1"/>
</dbReference>
<dbReference type="Proteomes" id="UP000243750">
    <property type="component" value="Unassembled WGS sequence"/>
</dbReference>
<reference evidence="2 4" key="2">
    <citation type="submission" date="2018-10" db="EMBL/GenBank/DDBJ databases">
        <title>Complete genome sequence of Pseudomonas pelagia strain Kongs-67.</title>
        <authorList>
            <person name="Sinha R.K."/>
            <person name="Krishnan K."/>
        </authorList>
    </citation>
    <scope>NUCLEOTIDE SEQUENCE [LARGE SCALE GENOMIC DNA]</scope>
    <source>
        <strain evidence="2 4">Kongs-67</strain>
    </source>
</reference>
<protein>
    <recommendedName>
        <fullName evidence="5">Lipoprotein</fullName>
    </recommendedName>
</protein>
<evidence type="ECO:0008006" key="5">
    <source>
        <dbReference type="Google" id="ProtNLM"/>
    </source>
</evidence>
<dbReference type="RefSeq" id="WP_096347192.1">
    <property type="nucleotide sequence ID" value="NZ_CP033116.1"/>
</dbReference>
<evidence type="ECO:0000313" key="4">
    <source>
        <dbReference type="Proteomes" id="UP000344571"/>
    </source>
</evidence>
<evidence type="ECO:0000313" key="2">
    <source>
        <dbReference type="EMBL" id="QFY56709.1"/>
    </source>
</evidence>